<evidence type="ECO:0000313" key="8">
    <source>
        <dbReference type="Proteomes" id="UP000245423"/>
    </source>
</evidence>
<dbReference type="GO" id="GO:0006313">
    <property type="term" value="P:DNA transposition"/>
    <property type="evidence" value="ECO:0007669"/>
    <property type="project" value="UniProtKB-UniRule"/>
</dbReference>
<sequence length="63" mass="7631">MREKQGHKRSNTINSWEENWDNLINFLAFPDFIRKIMYTTNVIESLHCQFKKVTKTKLIFPND</sequence>
<name>M1ZLH5_9FIRM</name>
<keyword evidence="6" id="KW-0814">Transposable element</keyword>
<dbReference type="OrthoDB" id="9779930at2"/>
<keyword evidence="3 6" id="KW-0815">Transposition</keyword>
<dbReference type="PANTHER" id="PTHR33217:SF8">
    <property type="entry name" value="MUTATOR FAMILY TRANSPOSASE"/>
    <property type="match status" value="1"/>
</dbReference>
<proteinExistence type="inferred from homology"/>
<protein>
    <recommendedName>
        <fullName evidence="6">Mutator family transposase</fullName>
    </recommendedName>
</protein>
<evidence type="ECO:0000256" key="3">
    <source>
        <dbReference type="ARBA" id="ARBA00022578"/>
    </source>
</evidence>
<dbReference type="Pfam" id="PF00872">
    <property type="entry name" value="Transposase_mut"/>
    <property type="match status" value="1"/>
</dbReference>
<dbReference type="InterPro" id="IPR001207">
    <property type="entry name" value="Transposase_mutator"/>
</dbReference>
<keyword evidence="8" id="KW-1185">Reference proteome</keyword>
<gene>
    <name evidence="7" type="ORF">CUESP1_0308</name>
</gene>
<keyword evidence="4 6" id="KW-0238">DNA-binding</keyword>
<dbReference type="RefSeq" id="WP_005587483.1">
    <property type="nucleotide sequence ID" value="NZ_LT669839.1"/>
</dbReference>
<evidence type="ECO:0000256" key="2">
    <source>
        <dbReference type="ARBA" id="ARBA00010961"/>
    </source>
</evidence>
<dbReference type="GO" id="GO:0004803">
    <property type="term" value="F:transposase activity"/>
    <property type="evidence" value="ECO:0007669"/>
    <property type="project" value="UniProtKB-UniRule"/>
</dbReference>
<comment type="similarity">
    <text evidence="2 6">Belongs to the transposase mutator family.</text>
</comment>
<dbReference type="Proteomes" id="UP000245423">
    <property type="component" value="Chromosome 1"/>
</dbReference>
<reference evidence="7 8" key="1">
    <citation type="submission" date="2016-11" db="EMBL/GenBank/DDBJ databases">
        <authorList>
            <person name="Manzoor S."/>
        </authorList>
    </citation>
    <scope>NUCLEOTIDE SEQUENCE [LARGE SCALE GENOMIC DNA]</scope>
    <source>
        <strain evidence="7">Clostridium ultunense strain Esp</strain>
    </source>
</reference>
<dbReference type="EMBL" id="LT669839">
    <property type="protein sequence ID" value="SHD75702.1"/>
    <property type="molecule type" value="Genomic_DNA"/>
</dbReference>
<keyword evidence="5 6" id="KW-0233">DNA recombination</keyword>
<dbReference type="PANTHER" id="PTHR33217">
    <property type="entry name" value="TRANSPOSASE FOR INSERTION SEQUENCE ELEMENT IS1081"/>
    <property type="match status" value="1"/>
</dbReference>
<dbReference type="GO" id="GO:0003677">
    <property type="term" value="F:DNA binding"/>
    <property type="evidence" value="ECO:0007669"/>
    <property type="project" value="UniProtKB-UniRule"/>
</dbReference>
<evidence type="ECO:0000256" key="5">
    <source>
        <dbReference type="ARBA" id="ARBA00023172"/>
    </source>
</evidence>
<evidence type="ECO:0000256" key="4">
    <source>
        <dbReference type="ARBA" id="ARBA00023125"/>
    </source>
</evidence>
<dbReference type="AlphaFoldDB" id="M1ZLH5"/>
<accession>M1ZLH5</accession>
<evidence type="ECO:0000256" key="6">
    <source>
        <dbReference type="RuleBase" id="RU365089"/>
    </source>
</evidence>
<evidence type="ECO:0000313" key="7">
    <source>
        <dbReference type="EMBL" id="SHD75702.1"/>
    </source>
</evidence>
<comment type="function">
    <text evidence="1 6">Required for the transposition of the insertion element.</text>
</comment>
<dbReference type="HOGENOM" id="CLU_2878083_0_0_9"/>
<organism evidence="7 8">
    <name type="scientific">[Clostridium] ultunense Esp</name>
    <dbReference type="NCBI Taxonomy" id="1288971"/>
    <lineage>
        <taxon>Bacteria</taxon>
        <taxon>Bacillati</taxon>
        <taxon>Bacillota</taxon>
        <taxon>Tissierellia</taxon>
        <taxon>Tissierellales</taxon>
        <taxon>Tepidimicrobiaceae</taxon>
        <taxon>Schnuerera</taxon>
    </lineage>
</organism>
<evidence type="ECO:0000256" key="1">
    <source>
        <dbReference type="ARBA" id="ARBA00002190"/>
    </source>
</evidence>